<dbReference type="Gene3D" id="2.60.120.650">
    <property type="entry name" value="Cupin"/>
    <property type="match status" value="2"/>
</dbReference>
<dbReference type="PANTHER" id="PTHR10694:SF129">
    <property type="entry name" value="LYSINE-SPECIFIC DEMETHYLASE 4B-RELATED"/>
    <property type="match status" value="1"/>
</dbReference>
<reference evidence="3" key="1">
    <citation type="submission" date="2016-06" db="UniProtKB">
        <authorList>
            <consortium name="WormBaseParasite"/>
        </authorList>
    </citation>
    <scope>IDENTIFICATION</scope>
</reference>
<sequence length="219" mass="25542">MGFNTGYNCAESTNFASDRWIDFEASEASAGYHMGFNTGYNCAESTNFASDRWIDFGNSVLFFSVLCFFWACKNALVCACRTDSVEIDMRPFMKAHRPDEYDEWYQYWYGERVVKEKTSNYFVRDLWSNSPPNLFAEKDFNKRLSCKAPHCAVCQYFVPKPLMEKKKTLPMKSKRLVKRSYYAKSNPNTYSIEEEDSDCEDRLFRCANCLVVVHEGCYP</sequence>
<dbReference type="WBParaSite" id="GPUH_0002365301-mRNA-1">
    <property type="protein sequence ID" value="GPUH_0002365301-mRNA-1"/>
    <property type="gene ID" value="GPUH_0002365301"/>
</dbReference>
<gene>
    <name evidence="1" type="ORF">GPUH_LOCUS23622</name>
</gene>
<organism evidence="3">
    <name type="scientific">Gongylonema pulchrum</name>
    <dbReference type="NCBI Taxonomy" id="637853"/>
    <lineage>
        <taxon>Eukaryota</taxon>
        <taxon>Metazoa</taxon>
        <taxon>Ecdysozoa</taxon>
        <taxon>Nematoda</taxon>
        <taxon>Chromadorea</taxon>
        <taxon>Rhabditida</taxon>
        <taxon>Spirurina</taxon>
        <taxon>Spiruromorpha</taxon>
        <taxon>Spiruroidea</taxon>
        <taxon>Gongylonematidae</taxon>
        <taxon>Gongylonema</taxon>
    </lineage>
</organism>
<dbReference type="Proteomes" id="UP000271098">
    <property type="component" value="Unassembled WGS sequence"/>
</dbReference>
<reference evidence="1 2" key="2">
    <citation type="submission" date="2018-11" db="EMBL/GenBank/DDBJ databases">
        <authorList>
            <consortium name="Pathogen Informatics"/>
        </authorList>
    </citation>
    <scope>NUCLEOTIDE SEQUENCE [LARGE SCALE GENOMIC DNA]</scope>
</reference>
<dbReference type="PANTHER" id="PTHR10694">
    <property type="entry name" value="LYSINE-SPECIFIC DEMETHYLASE"/>
    <property type="match status" value="1"/>
</dbReference>
<evidence type="ECO:0000313" key="1">
    <source>
        <dbReference type="EMBL" id="VDN41727.1"/>
    </source>
</evidence>
<accession>A0A183ERN2</accession>
<proteinExistence type="predicted"/>
<dbReference type="GO" id="GO:0051864">
    <property type="term" value="F:histone H3K36 demethylase activity"/>
    <property type="evidence" value="ECO:0007669"/>
    <property type="project" value="TreeGrafter"/>
</dbReference>
<keyword evidence="2" id="KW-1185">Reference proteome</keyword>
<protein>
    <submittedName>
        <fullName evidence="3">Phorbol-ester/DAG-type domain-containing protein</fullName>
    </submittedName>
</protein>
<name>A0A183ERN2_9BILA</name>
<dbReference type="GO" id="GO:0010468">
    <property type="term" value="P:regulation of gene expression"/>
    <property type="evidence" value="ECO:0007669"/>
    <property type="project" value="TreeGrafter"/>
</dbReference>
<dbReference type="GO" id="GO:0005634">
    <property type="term" value="C:nucleus"/>
    <property type="evidence" value="ECO:0007669"/>
    <property type="project" value="TreeGrafter"/>
</dbReference>
<dbReference type="OrthoDB" id="5844609at2759"/>
<evidence type="ECO:0000313" key="3">
    <source>
        <dbReference type="WBParaSite" id="GPUH_0002365301-mRNA-1"/>
    </source>
</evidence>
<evidence type="ECO:0000313" key="2">
    <source>
        <dbReference type="Proteomes" id="UP000271098"/>
    </source>
</evidence>
<dbReference type="AlphaFoldDB" id="A0A183ERN2"/>
<dbReference type="EMBL" id="UYRT01098401">
    <property type="protein sequence ID" value="VDN41727.1"/>
    <property type="molecule type" value="Genomic_DNA"/>
</dbReference>
<dbReference type="GO" id="GO:0000785">
    <property type="term" value="C:chromatin"/>
    <property type="evidence" value="ECO:0007669"/>
    <property type="project" value="TreeGrafter"/>
</dbReference>
<dbReference type="GO" id="GO:0032454">
    <property type="term" value="F:histone H3K9 demethylase activity"/>
    <property type="evidence" value="ECO:0007669"/>
    <property type="project" value="TreeGrafter"/>
</dbReference>